<sequence>MRVKSSEVEWDVGGTANSEPALRSAGTVLSRIQALSPAPWLNGELESLRSPCCKQAIHNNQILKLKYASESVQKLHFGYVMVRFLALRS</sequence>
<gene>
    <name evidence="2" type="ORF">PoB_001663500</name>
</gene>
<evidence type="ECO:0000313" key="3">
    <source>
        <dbReference type="Proteomes" id="UP000735302"/>
    </source>
</evidence>
<name>A0AAV3Z6F2_9GAST</name>
<proteinExistence type="predicted"/>
<accession>A0AAV3Z6F2</accession>
<keyword evidence="3" id="KW-1185">Reference proteome</keyword>
<dbReference type="EMBL" id="BLXT01001985">
    <property type="protein sequence ID" value="GFN90129.1"/>
    <property type="molecule type" value="Genomic_DNA"/>
</dbReference>
<comment type="caution">
    <text evidence="2">The sequence shown here is derived from an EMBL/GenBank/DDBJ whole genome shotgun (WGS) entry which is preliminary data.</text>
</comment>
<organism evidence="2 3">
    <name type="scientific">Plakobranchus ocellatus</name>
    <dbReference type="NCBI Taxonomy" id="259542"/>
    <lineage>
        <taxon>Eukaryota</taxon>
        <taxon>Metazoa</taxon>
        <taxon>Spiralia</taxon>
        <taxon>Lophotrochozoa</taxon>
        <taxon>Mollusca</taxon>
        <taxon>Gastropoda</taxon>
        <taxon>Heterobranchia</taxon>
        <taxon>Euthyneura</taxon>
        <taxon>Panpulmonata</taxon>
        <taxon>Sacoglossa</taxon>
        <taxon>Placobranchoidea</taxon>
        <taxon>Plakobranchidae</taxon>
        <taxon>Plakobranchus</taxon>
    </lineage>
</organism>
<dbReference type="Proteomes" id="UP000735302">
    <property type="component" value="Unassembled WGS sequence"/>
</dbReference>
<feature type="region of interest" description="Disordered" evidence="1">
    <location>
        <begin position="1"/>
        <end position="20"/>
    </location>
</feature>
<evidence type="ECO:0000313" key="2">
    <source>
        <dbReference type="EMBL" id="GFN90129.1"/>
    </source>
</evidence>
<reference evidence="2 3" key="1">
    <citation type="journal article" date="2021" name="Elife">
        <title>Chloroplast acquisition without the gene transfer in kleptoplastic sea slugs, Plakobranchus ocellatus.</title>
        <authorList>
            <person name="Maeda T."/>
            <person name="Takahashi S."/>
            <person name="Yoshida T."/>
            <person name="Shimamura S."/>
            <person name="Takaki Y."/>
            <person name="Nagai Y."/>
            <person name="Toyoda A."/>
            <person name="Suzuki Y."/>
            <person name="Arimoto A."/>
            <person name="Ishii H."/>
            <person name="Satoh N."/>
            <person name="Nishiyama T."/>
            <person name="Hasebe M."/>
            <person name="Maruyama T."/>
            <person name="Minagawa J."/>
            <person name="Obokata J."/>
            <person name="Shigenobu S."/>
        </authorList>
    </citation>
    <scope>NUCLEOTIDE SEQUENCE [LARGE SCALE GENOMIC DNA]</scope>
</reference>
<dbReference type="AlphaFoldDB" id="A0AAV3Z6F2"/>
<evidence type="ECO:0000256" key="1">
    <source>
        <dbReference type="SAM" id="MobiDB-lite"/>
    </source>
</evidence>
<protein>
    <submittedName>
        <fullName evidence="2">Uncharacterized protein</fullName>
    </submittedName>
</protein>